<dbReference type="Proteomes" id="UP001519332">
    <property type="component" value="Unassembled WGS sequence"/>
</dbReference>
<evidence type="ECO:0000313" key="2">
    <source>
        <dbReference type="EMBL" id="MBP2321982.1"/>
    </source>
</evidence>
<dbReference type="Pfam" id="PF13649">
    <property type="entry name" value="Methyltransf_25"/>
    <property type="match status" value="1"/>
</dbReference>
<keyword evidence="3" id="KW-1185">Reference proteome</keyword>
<accession>A0ABS4TC23</accession>
<feature type="domain" description="Methyltransferase" evidence="1">
    <location>
        <begin position="50"/>
        <end position="140"/>
    </location>
</feature>
<dbReference type="PANTHER" id="PTHR42912:SF95">
    <property type="entry name" value="METHYLTRANSFERASE TYPE 11 DOMAIN-CONTAINING PROTEIN"/>
    <property type="match status" value="1"/>
</dbReference>
<dbReference type="InterPro" id="IPR050508">
    <property type="entry name" value="Methyltransf_Superfamily"/>
</dbReference>
<dbReference type="Gene3D" id="3.40.50.150">
    <property type="entry name" value="Vaccinia Virus protein VP39"/>
    <property type="match status" value="1"/>
</dbReference>
<dbReference type="PANTHER" id="PTHR42912">
    <property type="entry name" value="METHYLTRANSFERASE"/>
    <property type="match status" value="1"/>
</dbReference>
<dbReference type="SUPFAM" id="SSF53335">
    <property type="entry name" value="S-adenosyl-L-methionine-dependent methyltransferases"/>
    <property type="match status" value="1"/>
</dbReference>
<gene>
    <name evidence="2" type="ORF">JOF56_002367</name>
</gene>
<name>A0ABS4TC23_9PSEU</name>
<protein>
    <submittedName>
        <fullName evidence="2">Ubiquinone/menaquinone biosynthesis C-methylase UbiE</fullName>
    </submittedName>
</protein>
<evidence type="ECO:0000259" key="1">
    <source>
        <dbReference type="Pfam" id="PF13649"/>
    </source>
</evidence>
<sequence>MMEPAYLTSTRASYDTVASSYASLVRPMYDNKPFDRAMLAAFAELVDGPVADLGCGTGIVTGYLAGLGVRVSGVDLSPGMVAVARRDHPELEFSVGSMNSLDLADSSVGGVVAWYSIIHTPVELLPEIFAEFRRVLVPGGHLMVAFKAGDEIRHLAQGYGHDIELDVYWLEPDLVAKLAHDAGFTEVARLVRIADADEKGPQGYFLARVPDVDES</sequence>
<dbReference type="RefSeq" id="WP_209637174.1">
    <property type="nucleotide sequence ID" value="NZ_JAGINW010000001.1"/>
</dbReference>
<reference evidence="2 3" key="1">
    <citation type="submission" date="2021-03" db="EMBL/GenBank/DDBJ databases">
        <title>Sequencing the genomes of 1000 actinobacteria strains.</title>
        <authorList>
            <person name="Klenk H.-P."/>
        </authorList>
    </citation>
    <scope>NUCLEOTIDE SEQUENCE [LARGE SCALE GENOMIC DNA]</scope>
    <source>
        <strain evidence="2 3">DSM 46670</strain>
    </source>
</reference>
<dbReference type="InterPro" id="IPR041698">
    <property type="entry name" value="Methyltransf_25"/>
</dbReference>
<evidence type="ECO:0000313" key="3">
    <source>
        <dbReference type="Proteomes" id="UP001519332"/>
    </source>
</evidence>
<dbReference type="EMBL" id="JAGINW010000001">
    <property type="protein sequence ID" value="MBP2321982.1"/>
    <property type="molecule type" value="Genomic_DNA"/>
</dbReference>
<organism evidence="2 3">
    <name type="scientific">Kibdelosporangium banguiense</name>
    <dbReference type="NCBI Taxonomy" id="1365924"/>
    <lineage>
        <taxon>Bacteria</taxon>
        <taxon>Bacillati</taxon>
        <taxon>Actinomycetota</taxon>
        <taxon>Actinomycetes</taxon>
        <taxon>Pseudonocardiales</taxon>
        <taxon>Pseudonocardiaceae</taxon>
        <taxon>Kibdelosporangium</taxon>
    </lineage>
</organism>
<comment type="caution">
    <text evidence="2">The sequence shown here is derived from an EMBL/GenBank/DDBJ whole genome shotgun (WGS) entry which is preliminary data.</text>
</comment>
<dbReference type="InterPro" id="IPR029063">
    <property type="entry name" value="SAM-dependent_MTases_sf"/>
</dbReference>
<dbReference type="CDD" id="cd02440">
    <property type="entry name" value="AdoMet_MTases"/>
    <property type="match status" value="1"/>
</dbReference>
<proteinExistence type="predicted"/>
<keyword evidence="2" id="KW-0830">Ubiquinone</keyword>